<keyword evidence="2" id="KW-1185">Reference proteome</keyword>
<reference evidence="1 2" key="1">
    <citation type="submission" date="2019-12" db="EMBL/GenBank/DDBJ databases">
        <title>Genomic-based taxomic classification of the family Erythrobacteraceae.</title>
        <authorList>
            <person name="Xu L."/>
        </authorList>
    </citation>
    <scope>NUCLEOTIDE SEQUENCE [LARGE SCALE GENOMIC DNA]</scope>
    <source>
        <strain evidence="1 2">DSM 18604</strain>
    </source>
</reference>
<gene>
    <name evidence="1" type="ORF">GRI39_08595</name>
</gene>
<sequence>MKTALDLPEIELDAADRDFLAQIREHGWFGTRVFDPEKQEPDFTYSTGFFHGLGHPEIIVFSLPKQVSHDILWDIYSDIREGKFPKPETRLSGIFGNHQAVLLPVSRDFYAEHLGWSRWFYRGDDFPCLQLVWPDRVGLFPWEPNFDPEFANDQPYLATGNWTSVTI</sequence>
<name>A0A845A6U5_9SPHN</name>
<dbReference type="EMBL" id="WTYQ01000003">
    <property type="protein sequence ID" value="MXP26092.1"/>
    <property type="molecule type" value="Genomic_DNA"/>
</dbReference>
<dbReference type="Proteomes" id="UP000460561">
    <property type="component" value="Unassembled WGS sequence"/>
</dbReference>
<comment type="caution">
    <text evidence="1">The sequence shown here is derived from an EMBL/GenBank/DDBJ whole genome shotgun (WGS) entry which is preliminary data.</text>
</comment>
<proteinExistence type="predicted"/>
<accession>A0A845A6U5</accession>
<dbReference type="RefSeq" id="WP_160739321.1">
    <property type="nucleotide sequence ID" value="NZ_WTYQ01000003.1"/>
</dbReference>
<protein>
    <submittedName>
        <fullName evidence="1">DUF4262 domain-containing protein</fullName>
    </submittedName>
</protein>
<evidence type="ECO:0000313" key="2">
    <source>
        <dbReference type="Proteomes" id="UP000460561"/>
    </source>
</evidence>
<dbReference type="OrthoDB" id="9793188at2"/>
<dbReference type="InterPro" id="IPR025358">
    <property type="entry name" value="DUF4262"/>
</dbReference>
<evidence type="ECO:0000313" key="1">
    <source>
        <dbReference type="EMBL" id="MXP26092.1"/>
    </source>
</evidence>
<dbReference type="Pfam" id="PF14081">
    <property type="entry name" value="DUF4262"/>
    <property type="match status" value="1"/>
</dbReference>
<organism evidence="1 2">
    <name type="scientific">Altericroceibacterium indicum</name>
    <dbReference type="NCBI Taxonomy" id="374177"/>
    <lineage>
        <taxon>Bacteria</taxon>
        <taxon>Pseudomonadati</taxon>
        <taxon>Pseudomonadota</taxon>
        <taxon>Alphaproteobacteria</taxon>
        <taxon>Sphingomonadales</taxon>
        <taxon>Erythrobacteraceae</taxon>
        <taxon>Altericroceibacterium</taxon>
    </lineage>
</organism>
<dbReference type="AlphaFoldDB" id="A0A845A6U5"/>